<protein>
    <submittedName>
        <fullName evidence="1">Uncharacterized protein</fullName>
    </submittedName>
</protein>
<gene>
    <name evidence="1" type="ORF">AWN90_07840</name>
</gene>
<reference evidence="1 2" key="1">
    <citation type="submission" date="2016-04" db="EMBL/GenBank/DDBJ databases">
        <authorList>
            <person name="Evans L.H."/>
            <person name="Alamgir A."/>
            <person name="Owens N."/>
            <person name="Weber N.D."/>
            <person name="Virtaneva K."/>
            <person name="Barbian K."/>
            <person name="Babar A."/>
            <person name="Rosenke K."/>
        </authorList>
    </citation>
    <scope>NUCLEOTIDE SEQUENCE [LARGE SCALE GENOMIC DNA]</scope>
    <source>
        <strain evidence="1 2">IFM 0406</strain>
    </source>
</reference>
<accession>A0A164IR26</accession>
<proteinExistence type="predicted"/>
<evidence type="ECO:0000313" key="2">
    <source>
        <dbReference type="Proteomes" id="UP000076512"/>
    </source>
</evidence>
<dbReference type="EMBL" id="LWGR01000019">
    <property type="protein sequence ID" value="KZM69675.1"/>
    <property type="molecule type" value="Genomic_DNA"/>
</dbReference>
<keyword evidence="2" id="KW-1185">Reference proteome</keyword>
<evidence type="ECO:0000313" key="1">
    <source>
        <dbReference type="EMBL" id="KZM69675.1"/>
    </source>
</evidence>
<organism evidence="1 2">
    <name type="scientific">Nocardia terpenica</name>
    <dbReference type="NCBI Taxonomy" id="455432"/>
    <lineage>
        <taxon>Bacteria</taxon>
        <taxon>Bacillati</taxon>
        <taxon>Actinomycetota</taxon>
        <taxon>Actinomycetes</taxon>
        <taxon>Mycobacteriales</taxon>
        <taxon>Nocardiaceae</taxon>
        <taxon>Nocardia</taxon>
    </lineage>
</organism>
<comment type="caution">
    <text evidence="1">The sequence shown here is derived from an EMBL/GenBank/DDBJ whole genome shotgun (WGS) entry which is preliminary data.</text>
</comment>
<dbReference type="Proteomes" id="UP000076512">
    <property type="component" value="Unassembled WGS sequence"/>
</dbReference>
<sequence length="78" mass="8436">MAAVEKLFEPGGSEVGDFGPRNIQWLKRFGCAVGGQDDPVNIGKGVALDNCVFGCRWISFRNPVPTWAISPLSLLSLE</sequence>
<dbReference type="AlphaFoldDB" id="A0A164IR26"/>
<name>A0A164IR26_9NOCA</name>